<protein>
    <submittedName>
        <fullName evidence="2">TIL domain-containing protein</fullName>
    </submittedName>
</protein>
<proteinExistence type="predicted"/>
<reference evidence="2" key="1">
    <citation type="submission" date="2016-11" db="UniProtKB">
        <authorList>
            <consortium name="WormBaseParasite"/>
        </authorList>
    </citation>
    <scope>IDENTIFICATION</scope>
    <source>
        <strain evidence="2">KR3021</strain>
    </source>
</reference>
<dbReference type="Proteomes" id="UP000095286">
    <property type="component" value="Unplaced"/>
</dbReference>
<sequence>MIGKIIIASLIALAIADMNTPTLKNDPVEYSGNKTYTKCGSACPPLCSNGGKERACIRMCMPPGYYCLGDYAVVNDNVDEENSLNDGGLVLNDDRRCILKSDCPAIKNQEQSLPVNQTDKNKHVNDSKMLN</sequence>
<organism evidence="1 2">
    <name type="scientific">Rhabditophanes sp. KR3021</name>
    <dbReference type="NCBI Taxonomy" id="114890"/>
    <lineage>
        <taxon>Eukaryota</taxon>
        <taxon>Metazoa</taxon>
        <taxon>Ecdysozoa</taxon>
        <taxon>Nematoda</taxon>
        <taxon>Chromadorea</taxon>
        <taxon>Rhabditida</taxon>
        <taxon>Tylenchina</taxon>
        <taxon>Panagrolaimomorpha</taxon>
        <taxon>Strongyloidoidea</taxon>
        <taxon>Alloionematidae</taxon>
        <taxon>Rhabditophanes</taxon>
    </lineage>
</organism>
<dbReference type="WBParaSite" id="RSKR_0000697600.1">
    <property type="protein sequence ID" value="RSKR_0000697600.1"/>
    <property type="gene ID" value="RSKR_0000697600"/>
</dbReference>
<evidence type="ECO:0000313" key="2">
    <source>
        <dbReference type="WBParaSite" id="RSKR_0000697600.1"/>
    </source>
</evidence>
<name>A0AC35U2L8_9BILA</name>
<evidence type="ECO:0000313" key="1">
    <source>
        <dbReference type="Proteomes" id="UP000095286"/>
    </source>
</evidence>
<accession>A0AC35U2L8</accession>